<dbReference type="InterPro" id="IPR013103">
    <property type="entry name" value="RVT_2"/>
</dbReference>
<evidence type="ECO:0000259" key="2">
    <source>
        <dbReference type="PROSITE" id="PS50994"/>
    </source>
</evidence>
<gene>
    <name evidence="3" type="primary">GIP</name>
    <name evidence="3" type="ORF">AK812_SmicGene40342</name>
</gene>
<evidence type="ECO:0000256" key="1">
    <source>
        <dbReference type="SAM" id="MobiDB-lite"/>
    </source>
</evidence>
<keyword evidence="4" id="KW-1185">Reference proteome</keyword>
<dbReference type="OrthoDB" id="3751033at2759"/>
<feature type="compositionally biased region" description="Basic and acidic residues" evidence="1">
    <location>
        <begin position="868"/>
        <end position="879"/>
    </location>
</feature>
<name>A0A1Q9C8X7_SYMMI</name>
<dbReference type="GO" id="GO:0003676">
    <property type="term" value="F:nucleic acid binding"/>
    <property type="evidence" value="ECO:0007669"/>
    <property type="project" value="InterPro"/>
</dbReference>
<reference evidence="3 4" key="1">
    <citation type="submission" date="2016-02" db="EMBL/GenBank/DDBJ databases">
        <title>Genome analysis of coral dinoflagellate symbionts highlights evolutionary adaptations to a symbiotic lifestyle.</title>
        <authorList>
            <person name="Aranda M."/>
            <person name="Li Y."/>
            <person name="Liew Y.J."/>
            <person name="Baumgarten S."/>
            <person name="Simakov O."/>
            <person name="Wilson M."/>
            <person name="Piel J."/>
            <person name="Ashoor H."/>
            <person name="Bougouffa S."/>
            <person name="Bajic V.B."/>
            <person name="Ryu T."/>
            <person name="Ravasi T."/>
            <person name="Bayer T."/>
            <person name="Micklem G."/>
            <person name="Kim H."/>
            <person name="Bhak J."/>
            <person name="Lajeunesse T.C."/>
            <person name="Voolstra C.R."/>
        </authorList>
    </citation>
    <scope>NUCLEOTIDE SEQUENCE [LARGE SCALE GENOMIC DNA]</scope>
    <source>
        <strain evidence="3 4">CCMP2467</strain>
    </source>
</reference>
<dbReference type="Gene3D" id="3.30.420.10">
    <property type="entry name" value="Ribonuclease H-like superfamily/Ribonuclease H"/>
    <property type="match status" value="1"/>
</dbReference>
<proteinExistence type="predicted"/>
<dbReference type="SUPFAM" id="SSF53098">
    <property type="entry name" value="Ribonuclease H-like"/>
    <property type="match status" value="1"/>
</dbReference>
<dbReference type="Pfam" id="PF07727">
    <property type="entry name" value="RVT_2"/>
    <property type="match status" value="1"/>
</dbReference>
<dbReference type="PROSITE" id="PS50994">
    <property type="entry name" value="INTEGRASE"/>
    <property type="match status" value="1"/>
</dbReference>
<dbReference type="InterPro" id="IPR036397">
    <property type="entry name" value="RNaseH_sf"/>
</dbReference>
<comment type="caution">
    <text evidence="3">The sequence shown here is derived from an EMBL/GenBank/DDBJ whole genome shotgun (WGS) entry which is preliminary data.</text>
</comment>
<dbReference type="InterPro" id="IPR012337">
    <property type="entry name" value="RNaseH-like_sf"/>
</dbReference>
<dbReference type="EMBL" id="LSRX01001492">
    <property type="protein sequence ID" value="OLP79370.1"/>
    <property type="molecule type" value="Genomic_DNA"/>
</dbReference>
<evidence type="ECO:0000313" key="3">
    <source>
        <dbReference type="EMBL" id="OLP79370.1"/>
    </source>
</evidence>
<feature type="region of interest" description="Disordered" evidence="1">
    <location>
        <begin position="849"/>
        <end position="914"/>
    </location>
</feature>
<sequence length="1553" mass="173072">MQNHARAALKADRLHRDGVVDRLGRSRWPRRAFRFDVVEVLGGSSMVSVRAAFQWGLRVLQPIDLRCGLDFRRSADQGWLLDTLEKFNARLVVVEFPCTTMRSLVKGEGTAGDFEDPGVQGSDFLGLVSRIFAGQRRRGGHAIAEIPEMLANYHNNELNDFRHGNYEATSDLYLREVVKQPGLPEIKKVRFVATHPLLVEGLARRCGQAAEGGGEPEATPVYPPALGDAICRAYLDVVAAEDYGANASWTPSTTRAVHYVDVIRREEEWRPLLDQAQELLGRKVANSLQVHPESDLYKKVAKLVPWQLASVQVAHLPKAKRVKPGLEDCHRASILLVNDNSITIETEFLRDAQAPRERFVTPVRVAIFVLGYAPGEPDAPAPARPPAVQPAPEDEMVHDEVFDALSREGLVRSDAGGGECWFVGGSLKAAEKTLAKALVRMHRNLGHPRQEDFTRALSQNPKVTPEAVALSRRLRCATCERTRKPLPPRPTSLKITGPFNSRVNLDFVHMHDADKEGYLFLHILEPNGSYNVFYPVESRDPKHVFDTFTTVWASWAGYPDLLVVDQDGAFEGAFFEKMSAMGSVVEPIAGQSHWQAGAVEAYNRAFRFAAAKAIDEHGLRGWSDMQMMAAMVSASLNDKIRTCGCSPNEWLFGKNPKVPWDLLSPDGKVETLQGLEQDQELRRRQHVRATSDVKIAEFTVNDALRQAVLRMDRPSRNTYEPGELVAFWRDAKMKRDSKTRKFKRVPAMWYRGTVIGPHKGDHSQSNYWISSGARCILVSKEQLRPAYGTELWRIQSDEMQKILETPPEEYVDERNGPPPEAAQEPGEVIPFFEPDGAVIGAAGIGSLEDEPAENRQREPQAMEPTGAVERERSPRRPESRPASSLEAPSVGTDLTQPSPTMRSSAPHPEEPEPKRVRVDQIEEDLELFDAAVHLCSTYVPLTLQEFHAKPDEEFQNEVLATATDETRSACATRKEQKALEKEIPFSMIPEDQRQDYHDALVKEWGVWTKYEAVAPLDLETSAAVEQEFDRSTVPAYLIPGCATGDRDPDLLTLRRDAPTLTRMGLMVILQIASSMRTWFIFNSDITGAFLQGDQSLASRSEPLFLRQPREGLPGLAAGQLLLVVRGIFGLANSPRLFWRHLRDTLKKLGFVQSVLDKALFMYYEAGRLILVMGAHVDDLLGTGEPERADPILKKVREAFDFGTWADSREDAVLEYGGKQVTKTADGIVTLSQEKFIKAITIEAVPKWRAVTPNSPLGPREVTELKSGGGCLHWLIGQTRPDLAAATSLNMSGQPTVNNLIEINKLLREAQRTQDWSLRFVPVPLEKAKIIAYSDASWANAEGLKSQAGFLTFIAGPEVLTVQGDHASLMDWRSHRIQRQCRSTLAAETMAMDTAFDSGIFLRELMSEVLVMSYMPIQSGILPPGFLPVHPVTDCRSLYDLLTKDGPVSSTQEKRLTIDVGAIKQSAEEFDPEGEALKQVFKWADTDHQLADHLTKTKPSYILRDILSQNWLPWEPGSTGLLLAIPCNRRVATVAEAAEELSTFRVGAFRSTAL</sequence>
<organism evidence="3 4">
    <name type="scientific">Symbiodinium microadriaticum</name>
    <name type="common">Dinoflagellate</name>
    <name type="synonym">Zooxanthella microadriatica</name>
    <dbReference type="NCBI Taxonomy" id="2951"/>
    <lineage>
        <taxon>Eukaryota</taxon>
        <taxon>Sar</taxon>
        <taxon>Alveolata</taxon>
        <taxon>Dinophyceae</taxon>
        <taxon>Suessiales</taxon>
        <taxon>Symbiodiniaceae</taxon>
        <taxon>Symbiodinium</taxon>
    </lineage>
</organism>
<protein>
    <submittedName>
        <fullName evidence="3">Copia protein</fullName>
    </submittedName>
</protein>
<feature type="domain" description="Integrase catalytic" evidence="2">
    <location>
        <begin position="494"/>
        <end position="667"/>
    </location>
</feature>
<dbReference type="GO" id="GO:0015074">
    <property type="term" value="P:DNA integration"/>
    <property type="evidence" value="ECO:0007669"/>
    <property type="project" value="InterPro"/>
</dbReference>
<feature type="region of interest" description="Disordered" evidence="1">
    <location>
        <begin position="806"/>
        <end position="826"/>
    </location>
</feature>
<dbReference type="Proteomes" id="UP000186817">
    <property type="component" value="Unassembled WGS sequence"/>
</dbReference>
<accession>A0A1Q9C8X7</accession>
<evidence type="ECO:0000313" key="4">
    <source>
        <dbReference type="Proteomes" id="UP000186817"/>
    </source>
</evidence>
<feature type="compositionally biased region" description="Polar residues" evidence="1">
    <location>
        <begin position="892"/>
        <end position="903"/>
    </location>
</feature>
<dbReference type="InterPro" id="IPR001584">
    <property type="entry name" value="Integrase_cat-core"/>
</dbReference>